<dbReference type="AlphaFoldDB" id="A0A0W8IIS7"/>
<dbReference type="PANTHER" id="PTHR43080:SF2">
    <property type="entry name" value="CBS DOMAIN-CONTAINING PROTEIN"/>
    <property type="match status" value="1"/>
</dbReference>
<proteinExistence type="predicted"/>
<keyword evidence="1 2" id="KW-0129">CBS domain</keyword>
<protein>
    <submittedName>
        <fullName evidence="4">Histidine kinase</fullName>
    </submittedName>
</protein>
<comment type="caution">
    <text evidence="4">The sequence shown here is derived from an EMBL/GenBank/DDBJ whole genome shotgun (WGS) entry which is preliminary data.</text>
</comment>
<name>A0A0W8IIS7_KOCRO</name>
<evidence type="ECO:0000256" key="2">
    <source>
        <dbReference type="PROSITE-ProRule" id="PRU00703"/>
    </source>
</evidence>
<organism evidence="4 5">
    <name type="scientific">Kocuria rosea subsp. polaris</name>
    <dbReference type="NCBI Taxonomy" id="136273"/>
    <lineage>
        <taxon>Bacteria</taxon>
        <taxon>Bacillati</taxon>
        <taxon>Actinomycetota</taxon>
        <taxon>Actinomycetes</taxon>
        <taxon>Micrococcales</taxon>
        <taxon>Micrococcaceae</taxon>
        <taxon>Kocuria</taxon>
    </lineage>
</organism>
<dbReference type="RefSeq" id="WP_058873870.1">
    <property type="nucleotide sequence ID" value="NZ_LQBK01000011.1"/>
</dbReference>
<dbReference type="InterPro" id="IPR000644">
    <property type="entry name" value="CBS_dom"/>
</dbReference>
<dbReference type="InterPro" id="IPR046342">
    <property type="entry name" value="CBS_dom_sf"/>
</dbReference>
<accession>A0A0W8IIS7</accession>
<dbReference type="PROSITE" id="PS51371">
    <property type="entry name" value="CBS"/>
    <property type="match status" value="2"/>
</dbReference>
<dbReference type="EMBL" id="LQBK01000011">
    <property type="protein sequence ID" value="KUG60050.1"/>
    <property type="molecule type" value="Genomic_DNA"/>
</dbReference>
<dbReference type="Pfam" id="PF00571">
    <property type="entry name" value="CBS"/>
    <property type="match status" value="2"/>
</dbReference>
<evidence type="ECO:0000313" key="4">
    <source>
        <dbReference type="EMBL" id="KUG60050.1"/>
    </source>
</evidence>
<dbReference type="GO" id="GO:0016301">
    <property type="term" value="F:kinase activity"/>
    <property type="evidence" value="ECO:0007669"/>
    <property type="project" value="UniProtKB-KW"/>
</dbReference>
<sequence length="140" mass="15214">MTTVREIMTPGAECVGENETLEDAARKMKDLDVGALPICGEHERLMGVLTDRDIVVRCLAIGTDPRQVKAGQLAEGKPVTVGADDSVEEAVRTMTDHQVRRLPVIDGHDLVGMVSQADIARSMPEDRVGELVELISFGKY</sequence>
<keyword evidence="4" id="KW-0418">Kinase</keyword>
<evidence type="ECO:0000256" key="1">
    <source>
        <dbReference type="ARBA" id="ARBA00023122"/>
    </source>
</evidence>
<evidence type="ECO:0000313" key="5">
    <source>
        <dbReference type="Proteomes" id="UP000053512"/>
    </source>
</evidence>
<keyword evidence="4" id="KW-0808">Transferase</keyword>
<reference evidence="5" key="1">
    <citation type="submission" date="2015-12" db="EMBL/GenBank/DDBJ databases">
        <authorList>
            <person name="Nair G.R."/>
            <person name="Kaur G."/>
            <person name="Mayilraj S."/>
        </authorList>
    </citation>
    <scope>NUCLEOTIDE SEQUENCE [LARGE SCALE GENOMIC DNA]</scope>
    <source>
        <strain evidence="5">CD08_4</strain>
    </source>
</reference>
<dbReference type="STRING" id="136273.GY22_02870"/>
<dbReference type="PANTHER" id="PTHR43080">
    <property type="entry name" value="CBS DOMAIN-CONTAINING PROTEIN CBSX3, MITOCHONDRIAL"/>
    <property type="match status" value="1"/>
</dbReference>
<dbReference type="SUPFAM" id="SSF54631">
    <property type="entry name" value="CBS-domain pair"/>
    <property type="match status" value="1"/>
</dbReference>
<dbReference type="SMART" id="SM00116">
    <property type="entry name" value="CBS"/>
    <property type="match status" value="2"/>
</dbReference>
<gene>
    <name evidence="4" type="ORF">AVL61_08810</name>
</gene>
<dbReference type="Gene3D" id="3.10.580.10">
    <property type="entry name" value="CBS-domain"/>
    <property type="match status" value="1"/>
</dbReference>
<dbReference type="CDD" id="cd04622">
    <property type="entry name" value="CBS_pair_HRP1_like"/>
    <property type="match status" value="1"/>
</dbReference>
<feature type="domain" description="CBS" evidence="3">
    <location>
        <begin position="8"/>
        <end position="68"/>
    </location>
</feature>
<dbReference type="InterPro" id="IPR051257">
    <property type="entry name" value="Diverse_CBS-Domain"/>
</dbReference>
<evidence type="ECO:0000259" key="3">
    <source>
        <dbReference type="PROSITE" id="PS51371"/>
    </source>
</evidence>
<dbReference type="Proteomes" id="UP000053512">
    <property type="component" value="Unassembled WGS sequence"/>
</dbReference>
<feature type="domain" description="CBS" evidence="3">
    <location>
        <begin position="73"/>
        <end position="131"/>
    </location>
</feature>
<dbReference type="OrthoDB" id="9789996at2"/>